<keyword evidence="3 5" id="KW-1133">Transmembrane helix</keyword>
<evidence type="ECO:0000256" key="4">
    <source>
        <dbReference type="ARBA" id="ARBA00023136"/>
    </source>
</evidence>
<evidence type="ECO:0000256" key="3">
    <source>
        <dbReference type="ARBA" id="ARBA00022989"/>
    </source>
</evidence>
<dbReference type="Pfam" id="PF07690">
    <property type="entry name" value="MFS_1"/>
    <property type="match status" value="1"/>
</dbReference>
<keyword evidence="4 5" id="KW-0472">Membrane</keyword>
<dbReference type="Proteomes" id="UP000606115">
    <property type="component" value="Unassembled WGS sequence"/>
</dbReference>
<dbReference type="Gene3D" id="1.20.1250.20">
    <property type="entry name" value="MFS general substrate transporter like domains"/>
    <property type="match status" value="2"/>
</dbReference>
<dbReference type="InterPro" id="IPR011701">
    <property type="entry name" value="MFS"/>
</dbReference>
<name>A0ABQ2D7Y9_9MICC</name>
<dbReference type="PANTHER" id="PTHR23523:SF2">
    <property type="entry name" value="2-NITROIMIDAZOLE TRANSPORTER"/>
    <property type="match status" value="1"/>
</dbReference>
<feature type="transmembrane region" description="Helical" evidence="5">
    <location>
        <begin position="348"/>
        <end position="370"/>
    </location>
</feature>
<feature type="transmembrane region" description="Helical" evidence="5">
    <location>
        <begin position="140"/>
        <end position="161"/>
    </location>
</feature>
<comment type="caution">
    <text evidence="7">The sequence shown here is derived from an EMBL/GenBank/DDBJ whole genome shotgun (WGS) entry which is preliminary data.</text>
</comment>
<dbReference type="PROSITE" id="PS50850">
    <property type="entry name" value="MFS"/>
    <property type="match status" value="1"/>
</dbReference>
<feature type="transmembrane region" description="Helical" evidence="5">
    <location>
        <begin position="50"/>
        <end position="69"/>
    </location>
</feature>
<organism evidence="7 8">
    <name type="scientific">Glutamicibacter ardleyensis</name>
    <dbReference type="NCBI Taxonomy" id="225894"/>
    <lineage>
        <taxon>Bacteria</taxon>
        <taxon>Bacillati</taxon>
        <taxon>Actinomycetota</taxon>
        <taxon>Actinomycetes</taxon>
        <taxon>Micrococcales</taxon>
        <taxon>Micrococcaceae</taxon>
        <taxon>Glutamicibacter</taxon>
    </lineage>
</organism>
<accession>A0ABQ2D7Y9</accession>
<dbReference type="InterPro" id="IPR036259">
    <property type="entry name" value="MFS_trans_sf"/>
</dbReference>
<keyword evidence="2 5" id="KW-0812">Transmembrane</keyword>
<evidence type="ECO:0000256" key="2">
    <source>
        <dbReference type="ARBA" id="ARBA00022692"/>
    </source>
</evidence>
<evidence type="ECO:0000313" key="7">
    <source>
        <dbReference type="EMBL" id="GGJ49284.1"/>
    </source>
</evidence>
<dbReference type="SUPFAM" id="SSF103473">
    <property type="entry name" value="MFS general substrate transporter"/>
    <property type="match status" value="1"/>
</dbReference>
<feature type="domain" description="Major facilitator superfamily (MFS) profile" evidence="6">
    <location>
        <begin position="12"/>
        <end position="402"/>
    </location>
</feature>
<evidence type="ECO:0000256" key="1">
    <source>
        <dbReference type="ARBA" id="ARBA00004651"/>
    </source>
</evidence>
<dbReference type="EMBL" id="BMKX01000001">
    <property type="protein sequence ID" value="GGJ49284.1"/>
    <property type="molecule type" value="Genomic_DNA"/>
</dbReference>
<evidence type="ECO:0000313" key="8">
    <source>
        <dbReference type="Proteomes" id="UP000606115"/>
    </source>
</evidence>
<dbReference type="GeneID" id="303302886"/>
<proteinExistence type="predicted"/>
<dbReference type="RefSeq" id="WP_188683392.1">
    <property type="nucleotide sequence ID" value="NZ_BMKX01000001.1"/>
</dbReference>
<feature type="transmembrane region" description="Helical" evidence="5">
    <location>
        <begin position="376"/>
        <end position="397"/>
    </location>
</feature>
<reference evidence="8" key="1">
    <citation type="journal article" date="2019" name="Int. J. Syst. Evol. Microbiol.">
        <title>The Global Catalogue of Microorganisms (GCM) 10K type strain sequencing project: providing services to taxonomists for standard genome sequencing and annotation.</title>
        <authorList>
            <consortium name="The Broad Institute Genomics Platform"/>
            <consortium name="The Broad Institute Genome Sequencing Center for Infectious Disease"/>
            <person name="Wu L."/>
            <person name="Ma J."/>
        </authorList>
    </citation>
    <scope>NUCLEOTIDE SEQUENCE [LARGE SCALE GENOMIC DNA]</scope>
    <source>
        <strain evidence="8">CGMCC 1.3685</strain>
    </source>
</reference>
<dbReference type="InterPro" id="IPR052524">
    <property type="entry name" value="MFS_Cyanate_Porter"/>
</dbReference>
<feature type="transmembrane region" description="Helical" evidence="5">
    <location>
        <begin position="12"/>
        <end position="30"/>
    </location>
</feature>
<sequence length="414" mass="43070">MDPKHPALPRGFSALLLIAMILAAVNLRPAVTSLGALLDPVIEDLSMNGFIAGIITGVPPLCFAILGPLAPRLAGKRGPELVVVGAMLAILCGLVLRSLAPNMWVFFIFTALALAGIAVGNILMPVLVKRWFPTKIGLVTGSYTTAVALGASVVAAIAVPVNDALGGAWRGGLALWAIPALIATLIWVVVYFGLRNQITQLQMPAPKTQLIAPVMGPMSRNSTAWWIALFFGAQSTVAYILMGWAPKIFTDFGVDPAYAGALLGVILGVGVPLSFIMPALAAKFSHQGPLVIVNGIAGIVAIAGLLIAPVQGAFIWAVLLGICGSSFPLALTMIGLKAHTAAGVSKLSTFGQSIGYLIAIPGPFLVGALHETTDSWTLPILLIAGLILFQTFTGIMAGRPRFVEDHGVPTRVDA</sequence>
<feature type="transmembrane region" description="Helical" evidence="5">
    <location>
        <begin position="173"/>
        <end position="194"/>
    </location>
</feature>
<feature type="transmembrane region" description="Helical" evidence="5">
    <location>
        <begin position="106"/>
        <end position="128"/>
    </location>
</feature>
<comment type="subcellular location">
    <subcellularLocation>
        <location evidence="1">Cell membrane</location>
        <topology evidence="1">Multi-pass membrane protein</topology>
    </subcellularLocation>
</comment>
<gene>
    <name evidence="7" type="ORF">GCM10007173_04830</name>
</gene>
<feature type="transmembrane region" description="Helical" evidence="5">
    <location>
        <begin position="257"/>
        <end position="277"/>
    </location>
</feature>
<feature type="transmembrane region" description="Helical" evidence="5">
    <location>
        <begin position="314"/>
        <end position="336"/>
    </location>
</feature>
<evidence type="ECO:0000256" key="5">
    <source>
        <dbReference type="SAM" id="Phobius"/>
    </source>
</evidence>
<dbReference type="CDD" id="cd17339">
    <property type="entry name" value="MFS_NIMT_CynX_like"/>
    <property type="match status" value="1"/>
</dbReference>
<dbReference type="PANTHER" id="PTHR23523">
    <property type="match status" value="1"/>
</dbReference>
<feature type="transmembrane region" description="Helical" evidence="5">
    <location>
        <begin position="289"/>
        <end position="308"/>
    </location>
</feature>
<feature type="transmembrane region" description="Helical" evidence="5">
    <location>
        <begin position="224"/>
        <end position="245"/>
    </location>
</feature>
<protein>
    <submittedName>
        <fullName evidence="7">MFS transporter</fullName>
    </submittedName>
</protein>
<feature type="transmembrane region" description="Helical" evidence="5">
    <location>
        <begin position="81"/>
        <end position="100"/>
    </location>
</feature>
<evidence type="ECO:0000259" key="6">
    <source>
        <dbReference type="PROSITE" id="PS50850"/>
    </source>
</evidence>
<dbReference type="InterPro" id="IPR020846">
    <property type="entry name" value="MFS_dom"/>
</dbReference>
<keyword evidence="8" id="KW-1185">Reference proteome</keyword>